<evidence type="ECO:0000313" key="2">
    <source>
        <dbReference type="EMBL" id="MFC5720551.1"/>
    </source>
</evidence>
<accession>A0ABW0YVK9</accession>
<organism evidence="2 3">
    <name type="scientific">Streptomyces gamaensis</name>
    <dbReference type="NCBI Taxonomy" id="1763542"/>
    <lineage>
        <taxon>Bacteria</taxon>
        <taxon>Bacillati</taxon>
        <taxon>Actinomycetota</taxon>
        <taxon>Actinomycetes</taxon>
        <taxon>Kitasatosporales</taxon>
        <taxon>Streptomycetaceae</taxon>
        <taxon>Streptomyces</taxon>
    </lineage>
</organism>
<dbReference type="PANTHER" id="PTHR38133:SF1">
    <property type="entry name" value="SLR1429 PROTEIN"/>
    <property type="match status" value="1"/>
</dbReference>
<evidence type="ECO:0000313" key="3">
    <source>
        <dbReference type="Proteomes" id="UP001596083"/>
    </source>
</evidence>
<dbReference type="PANTHER" id="PTHR38133">
    <property type="entry name" value="SLR1429 PROTEIN"/>
    <property type="match status" value="1"/>
</dbReference>
<protein>
    <recommendedName>
        <fullName evidence="4">SWIM-type domain-containing protein</fullName>
    </recommendedName>
</protein>
<evidence type="ECO:0008006" key="4">
    <source>
        <dbReference type="Google" id="ProtNLM"/>
    </source>
</evidence>
<gene>
    <name evidence="2" type="ORF">ACFP1Z_10300</name>
</gene>
<feature type="region of interest" description="Disordered" evidence="1">
    <location>
        <begin position="174"/>
        <end position="194"/>
    </location>
</feature>
<comment type="caution">
    <text evidence="2">The sequence shown here is derived from an EMBL/GenBank/DDBJ whole genome shotgun (WGS) entry which is preliminary data.</text>
</comment>
<sequence>MNAPTPAEGTHRPWDAAWSSAFETAAGDTALLAAGRALTGCLGPLGVSAGVVTAKLPAPDNVPKIRPRLTVPVLTDEEWDRVYAAVTQDPELVLSLRTERLTDALTDPARTGGVPVVPRPDEIGFSCNCPAGDALCAHTAAVGHAFADRLRATPPVLLSLRGRAHRHLKAHVRTLTSPGNGNGSGSTARTGTDTAACDEARDEADFTDGTLAATEAYARHPHDPGPPPPLPADLGTAAVAPALDTLRDEPPTPTPPLGALRALVEDAARRAAALLAGEGAPLPHDRLTDAVRLLAGPTGKPYTEAAAERLDLPPGRLRHLIAAHGYGGAAGVHVTAHRTPADPDTLAAAEAAIQPVRPAQLSTLERDHNRLTDPAASVQLRLGPDGRWHPFTDWLGTWRPAPGADPDPVAAYRAARRERARLPGGR</sequence>
<dbReference type="Proteomes" id="UP001596083">
    <property type="component" value="Unassembled WGS sequence"/>
</dbReference>
<dbReference type="RefSeq" id="WP_390315702.1">
    <property type="nucleotide sequence ID" value="NZ_JBHSPB010000005.1"/>
</dbReference>
<name>A0ABW0YVK9_9ACTN</name>
<keyword evidence="3" id="KW-1185">Reference proteome</keyword>
<evidence type="ECO:0000256" key="1">
    <source>
        <dbReference type="SAM" id="MobiDB-lite"/>
    </source>
</evidence>
<proteinExistence type="predicted"/>
<reference evidence="3" key="1">
    <citation type="journal article" date="2019" name="Int. J. Syst. Evol. Microbiol.">
        <title>The Global Catalogue of Microorganisms (GCM) 10K type strain sequencing project: providing services to taxonomists for standard genome sequencing and annotation.</title>
        <authorList>
            <consortium name="The Broad Institute Genomics Platform"/>
            <consortium name="The Broad Institute Genome Sequencing Center for Infectious Disease"/>
            <person name="Wu L."/>
            <person name="Ma J."/>
        </authorList>
    </citation>
    <scope>NUCLEOTIDE SEQUENCE [LARGE SCALE GENOMIC DNA]</scope>
    <source>
        <strain evidence="3">CGMCC 4.7304</strain>
    </source>
</reference>
<dbReference type="EMBL" id="JBHSPB010000005">
    <property type="protein sequence ID" value="MFC5720551.1"/>
    <property type="molecule type" value="Genomic_DNA"/>
</dbReference>